<evidence type="ECO:0000313" key="4">
    <source>
        <dbReference type="Proteomes" id="UP000055060"/>
    </source>
</evidence>
<evidence type="ECO:0000256" key="2">
    <source>
        <dbReference type="SAM" id="SignalP"/>
    </source>
</evidence>
<feature type="compositionally biased region" description="Gly residues" evidence="1">
    <location>
        <begin position="171"/>
        <end position="180"/>
    </location>
</feature>
<keyword evidence="4" id="KW-1185">Reference proteome</keyword>
<keyword evidence="2" id="KW-0732">Signal</keyword>
<proteinExistence type="predicted"/>
<dbReference type="PROSITE" id="PS51257">
    <property type="entry name" value="PROKAR_LIPOPROTEIN"/>
    <property type="match status" value="1"/>
</dbReference>
<feature type="signal peptide" evidence="2">
    <location>
        <begin position="1"/>
        <end position="23"/>
    </location>
</feature>
<dbReference type="AlphaFoldDB" id="A0A0S7B6V6"/>
<dbReference type="RefSeq" id="WP_075072333.1">
    <property type="nucleotide sequence ID" value="NZ_DF967972.1"/>
</dbReference>
<name>A0A0S7B6V6_9CHLR</name>
<reference evidence="3" key="1">
    <citation type="submission" date="2015-07" db="EMBL/GenBank/DDBJ databases">
        <title>Draft Genome Sequences of Anaerolinea thermolimosa IMO-1, Bellilinea caldifistulae GOMI-1, Leptolinea tardivitalis YMTK-2, Levilinea saccharolytica KIBI-1,Longilinea arvoryzae KOME-1, Previously Described as Members of the Anaerolineaceae (Chloroflexi).</title>
        <authorList>
            <person name="Sekiguchi Y."/>
            <person name="Ohashi A."/>
            <person name="Matsuura N."/>
            <person name="Tourlousse M.D."/>
        </authorList>
    </citation>
    <scope>NUCLEOTIDE SEQUENCE [LARGE SCALE GENOMIC DNA]</scope>
    <source>
        <strain evidence="3">KOME-1</strain>
    </source>
</reference>
<evidence type="ECO:0000256" key="1">
    <source>
        <dbReference type="SAM" id="MobiDB-lite"/>
    </source>
</evidence>
<dbReference type="Proteomes" id="UP000055060">
    <property type="component" value="Unassembled WGS sequence"/>
</dbReference>
<evidence type="ECO:0008006" key="5">
    <source>
        <dbReference type="Google" id="ProtNLM"/>
    </source>
</evidence>
<evidence type="ECO:0000313" key="3">
    <source>
        <dbReference type="EMBL" id="GAP12959.1"/>
    </source>
</evidence>
<sequence length="219" mass="21634">MKKNLIGAIIILGALILSACSGAAVRATATAGATSSTLSTGYSNAISTAQQLALGTLKLEESATPIDTQTASALLPLWKAVRSLSTDDSASQLEIQAVYQQIEETLPADQITAIAAMQLTGADLSQEIASLAPAANSEKTTASASSASNSNAAGAPTGGQTPPQDMNAGLTGTGGGGQGVGLTTSSTTTQTVKVAGTTQTSPVSTVLVDAVIALLEGKE</sequence>
<dbReference type="EMBL" id="DF967972">
    <property type="protein sequence ID" value="GAP12959.1"/>
    <property type="molecule type" value="Genomic_DNA"/>
</dbReference>
<dbReference type="STRING" id="360412.LARV_00699"/>
<feature type="compositionally biased region" description="Low complexity" evidence="1">
    <location>
        <begin position="139"/>
        <end position="159"/>
    </location>
</feature>
<organism evidence="3">
    <name type="scientific">Longilinea arvoryzae</name>
    <dbReference type="NCBI Taxonomy" id="360412"/>
    <lineage>
        <taxon>Bacteria</taxon>
        <taxon>Bacillati</taxon>
        <taxon>Chloroflexota</taxon>
        <taxon>Anaerolineae</taxon>
        <taxon>Anaerolineales</taxon>
        <taxon>Anaerolineaceae</taxon>
        <taxon>Longilinea</taxon>
    </lineage>
</organism>
<protein>
    <recommendedName>
        <fullName evidence="5">Lipoprotein</fullName>
    </recommendedName>
</protein>
<accession>A0A0S7B6V6</accession>
<feature type="region of interest" description="Disordered" evidence="1">
    <location>
        <begin position="139"/>
        <end position="184"/>
    </location>
</feature>
<feature type="chain" id="PRO_5006632833" description="Lipoprotein" evidence="2">
    <location>
        <begin position="24"/>
        <end position="219"/>
    </location>
</feature>
<gene>
    <name evidence="3" type="ORF">LARV_00699</name>
</gene>